<protein>
    <submittedName>
        <fullName evidence="1">Uncharacterized protein</fullName>
    </submittedName>
</protein>
<keyword evidence="2" id="KW-1185">Reference proteome</keyword>
<gene>
    <name evidence="1" type="ORF">HPB47_003465</name>
</gene>
<reference evidence="1 2" key="1">
    <citation type="journal article" date="2020" name="Cell">
        <title>Large-Scale Comparative Analyses of Tick Genomes Elucidate Their Genetic Diversity and Vector Capacities.</title>
        <authorList>
            <consortium name="Tick Genome and Microbiome Consortium (TIGMIC)"/>
            <person name="Jia N."/>
            <person name="Wang J."/>
            <person name="Shi W."/>
            <person name="Du L."/>
            <person name="Sun Y."/>
            <person name="Zhan W."/>
            <person name="Jiang J.F."/>
            <person name="Wang Q."/>
            <person name="Zhang B."/>
            <person name="Ji P."/>
            <person name="Bell-Sakyi L."/>
            <person name="Cui X.M."/>
            <person name="Yuan T.T."/>
            <person name="Jiang B.G."/>
            <person name="Yang W.F."/>
            <person name="Lam T.T."/>
            <person name="Chang Q.C."/>
            <person name="Ding S.J."/>
            <person name="Wang X.J."/>
            <person name="Zhu J.G."/>
            <person name="Ruan X.D."/>
            <person name="Zhao L."/>
            <person name="Wei J.T."/>
            <person name="Ye R.Z."/>
            <person name="Que T.C."/>
            <person name="Du C.H."/>
            <person name="Zhou Y.H."/>
            <person name="Cheng J.X."/>
            <person name="Dai P.F."/>
            <person name="Guo W.B."/>
            <person name="Han X.H."/>
            <person name="Huang E.J."/>
            <person name="Li L.F."/>
            <person name="Wei W."/>
            <person name="Gao Y.C."/>
            <person name="Liu J.Z."/>
            <person name="Shao H.Z."/>
            <person name="Wang X."/>
            <person name="Wang C.C."/>
            <person name="Yang T.C."/>
            <person name="Huo Q.B."/>
            <person name="Li W."/>
            <person name="Chen H.Y."/>
            <person name="Chen S.E."/>
            <person name="Zhou L.G."/>
            <person name="Ni X.B."/>
            <person name="Tian J.H."/>
            <person name="Sheng Y."/>
            <person name="Liu T."/>
            <person name="Pan Y.S."/>
            <person name="Xia L.Y."/>
            <person name="Li J."/>
            <person name="Zhao F."/>
            <person name="Cao W.C."/>
        </authorList>
    </citation>
    <scope>NUCLEOTIDE SEQUENCE [LARGE SCALE GENOMIC DNA]</scope>
    <source>
        <strain evidence="1">Iper-2018</strain>
    </source>
</reference>
<dbReference type="EMBL" id="JABSTQ010010502">
    <property type="protein sequence ID" value="KAG0420490.1"/>
    <property type="molecule type" value="Genomic_DNA"/>
</dbReference>
<name>A0AC60PIA3_IXOPE</name>
<dbReference type="Proteomes" id="UP000805193">
    <property type="component" value="Unassembled WGS sequence"/>
</dbReference>
<evidence type="ECO:0000313" key="2">
    <source>
        <dbReference type="Proteomes" id="UP000805193"/>
    </source>
</evidence>
<accession>A0AC60PIA3</accession>
<comment type="caution">
    <text evidence="1">The sequence shown here is derived from an EMBL/GenBank/DDBJ whole genome shotgun (WGS) entry which is preliminary data.</text>
</comment>
<organism evidence="1 2">
    <name type="scientific">Ixodes persulcatus</name>
    <name type="common">Taiga tick</name>
    <dbReference type="NCBI Taxonomy" id="34615"/>
    <lineage>
        <taxon>Eukaryota</taxon>
        <taxon>Metazoa</taxon>
        <taxon>Ecdysozoa</taxon>
        <taxon>Arthropoda</taxon>
        <taxon>Chelicerata</taxon>
        <taxon>Arachnida</taxon>
        <taxon>Acari</taxon>
        <taxon>Parasitiformes</taxon>
        <taxon>Ixodida</taxon>
        <taxon>Ixodoidea</taxon>
        <taxon>Ixodidae</taxon>
        <taxon>Ixodinae</taxon>
        <taxon>Ixodes</taxon>
    </lineage>
</organism>
<evidence type="ECO:0000313" key="1">
    <source>
        <dbReference type="EMBL" id="KAG0420490.1"/>
    </source>
</evidence>
<sequence length="647" mass="69561">MAACDGSRRLGGHGRTADPSLNAGRPLRATNERNLGAGHVSALPLARSDRSVPRGGPAMAINIPGIVSVVLFYIVILAVGIWAGRKSKKTGSEPGDADEVMLAGRNIGIFVGIFTMTATWVGGGYINGTAEAVYSNGIIWCQAPVGYALSLVVGGYFFANKMRAEGYVTMLDPFQDLLGGRMGGLLFIPALCGEVFWSAAILAALGATVGVIIDIDTNTSIIASACIALFYTFFGGLYSVAYTDVIQLFLIFVGLWLCIPFCMMNESVGTLTYPTNDWVGSLEPKFIGQYVDFGLLLILGGIPWQVYFQRVLSCKSAFKAQLLSYVAAFGCIIMAIPAMIMGAVAKATRWNETEFTGPLPLDKEHTSLVLPMVLQFLTPGFVSFVGLGAVSAAVMSSSDSSILSAASMFARNVYKLIFRQNASEREVIWVMRVAILFVGAMATAMALTVKSIYGLWYLSSDLVYVILFPQLVSVVYMKQHCNTYGSLGAYIIGLLLRGLGGEDILGLPAVIRYPFYNEVDGQLFPFRTLAMLVSLASIVSISTSLKWAFESGRIPARFDVFHCIVNIPDDVIKVQEPQEGEMTVLNACGLKSYQTEMNGRVNPALNLHPEEDVQGFSGTSPGGRELPFGAPPPLADGAARDLPEDKL</sequence>
<proteinExistence type="predicted"/>